<dbReference type="InterPro" id="IPR050297">
    <property type="entry name" value="LipidA_mod_glycosyltrf_83"/>
</dbReference>
<feature type="transmembrane region" description="Helical" evidence="8">
    <location>
        <begin position="326"/>
        <end position="344"/>
    </location>
</feature>
<dbReference type="Proteomes" id="UP000318661">
    <property type="component" value="Unassembled WGS sequence"/>
</dbReference>
<feature type="transmembrane region" description="Helical" evidence="8">
    <location>
        <begin position="384"/>
        <end position="407"/>
    </location>
</feature>
<dbReference type="AlphaFoldDB" id="A0A537LG67"/>
<sequence length="527" mass="57243">MDHDQIVGGERWFRWIGAAGIAVLLAGLALPLTDGDTAFYATVARGALKSGEWVALYSPGGQVFDKPPLTIWLLGLSMAAFGSAEWALRLWHILLALATVFVTYRLARLTLSVRQSLAAALVLLTSGQFFYQSLVPQQDIPLTLFLAMAMYWYLRWEQAADTRAAVLTGISCALAVLSKGLIGMVLPVLIVVVHLALDRPTWPRSWPRHTAAAVLAFFIVAAPWFVVAGLRQGRAFVDTFFLSGALGVGRFFHPALSSPSATPAWTGMLAYLIFLPLGMLPWTGWLWPGLRDGWQARAGGPSVLRFCTVWLLTVLAFLTLSPGDKVIRYLLPAIPAAAVLIGHATDGDRWSKLASRVSIAIGGLLSAALAWLSRQSLPADAAAYLPLVLAFLLPLTAGLIGGALLLFRSQRSQALVFISTLTLIAYGMLTAATVRQWDRISPWRPISRVINQIDAPRVLIMGERSPFAEFYVEHPVEFVDREGLIERWRAESVVAVIPVDALASLAGGPVPVIVGQAPGRLLIIRNF</sequence>
<evidence type="ECO:0000256" key="4">
    <source>
        <dbReference type="ARBA" id="ARBA00022679"/>
    </source>
</evidence>
<dbReference type="GO" id="GO:0009103">
    <property type="term" value="P:lipopolysaccharide biosynthetic process"/>
    <property type="evidence" value="ECO:0007669"/>
    <property type="project" value="UniProtKB-ARBA"/>
</dbReference>
<feature type="transmembrane region" description="Helical" evidence="8">
    <location>
        <begin position="353"/>
        <end position="372"/>
    </location>
</feature>
<evidence type="ECO:0000313" key="10">
    <source>
        <dbReference type="EMBL" id="TMJ07000.1"/>
    </source>
</evidence>
<keyword evidence="6 8" id="KW-1133">Transmembrane helix</keyword>
<protein>
    <submittedName>
        <fullName evidence="10">Glycosyltransferase family 39 protein</fullName>
    </submittedName>
</protein>
<feature type="transmembrane region" description="Helical" evidence="8">
    <location>
        <begin position="116"/>
        <end position="134"/>
    </location>
</feature>
<proteinExistence type="predicted"/>
<keyword evidence="7 8" id="KW-0472">Membrane</keyword>
<organism evidence="10 11">
    <name type="scientific">Candidatus Segetimicrobium genomatis</name>
    <dbReference type="NCBI Taxonomy" id="2569760"/>
    <lineage>
        <taxon>Bacteria</taxon>
        <taxon>Bacillati</taxon>
        <taxon>Candidatus Sysuimicrobiota</taxon>
        <taxon>Candidatus Sysuimicrobiia</taxon>
        <taxon>Candidatus Sysuimicrobiales</taxon>
        <taxon>Candidatus Segetimicrobiaceae</taxon>
        <taxon>Candidatus Segetimicrobium</taxon>
    </lineage>
</organism>
<dbReference type="InterPro" id="IPR038731">
    <property type="entry name" value="RgtA/B/C-like"/>
</dbReference>
<dbReference type="GO" id="GO:0010041">
    <property type="term" value="P:response to iron(III) ion"/>
    <property type="evidence" value="ECO:0007669"/>
    <property type="project" value="TreeGrafter"/>
</dbReference>
<dbReference type="PANTHER" id="PTHR33908:SF3">
    <property type="entry name" value="UNDECAPRENYL PHOSPHATE-ALPHA-4-AMINO-4-DEOXY-L-ARABINOSE ARABINOSYL TRANSFERASE"/>
    <property type="match status" value="1"/>
</dbReference>
<dbReference type="GO" id="GO:0016763">
    <property type="term" value="F:pentosyltransferase activity"/>
    <property type="evidence" value="ECO:0007669"/>
    <property type="project" value="TreeGrafter"/>
</dbReference>
<reference evidence="10 11" key="1">
    <citation type="journal article" date="2019" name="Nat. Microbiol.">
        <title>Mediterranean grassland soil C-N compound turnover is dependent on rainfall and depth, and is mediated by genomically divergent microorganisms.</title>
        <authorList>
            <person name="Diamond S."/>
            <person name="Andeer P.F."/>
            <person name="Li Z."/>
            <person name="Crits-Christoph A."/>
            <person name="Burstein D."/>
            <person name="Anantharaman K."/>
            <person name="Lane K.R."/>
            <person name="Thomas B.C."/>
            <person name="Pan C."/>
            <person name="Northen T.R."/>
            <person name="Banfield J.F."/>
        </authorList>
    </citation>
    <scope>NUCLEOTIDE SEQUENCE [LARGE SCALE GENOMIC DNA]</scope>
    <source>
        <strain evidence="10">NP_2</strain>
    </source>
</reference>
<evidence type="ECO:0000256" key="1">
    <source>
        <dbReference type="ARBA" id="ARBA00004651"/>
    </source>
</evidence>
<feature type="transmembrane region" description="Helical" evidence="8">
    <location>
        <begin position="302"/>
        <end position="320"/>
    </location>
</feature>
<evidence type="ECO:0000256" key="3">
    <source>
        <dbReference type="ARBA" id="ARBA00022676"/>
    </source>
</evidence>
<keyword evidence="3" id="KW-0328">Glycosyltransferase</keyword>
<comment type="subcellular location">
    <subcellularLocation>
        <location evidence="1">Cell membrane</location>
        <topology evidence="1">Multi-pass membrane protein</topology>
    </subcellularLocation>
</comment>
<feature type="transmembrane region" description="Helical" evidence="8">
    <location>
        <begin position="12"/>
        <end position="32"/>
    </location>
</feature>
<feature type="transmembrane region" description="Helical" evidence="8">
    <location>
        <begin position="140"/>
        <end position="156"/>
    </location>
</feature>
<feature type="transmembrane region" description="Helical" evidence="8">
    <location>
        <begin position="414"/>
        <end position="434"/>
    </location>
</feature>
<evidence type="ECO:0000256" key="2">
    <source>
        <dbReference type="ARBA" id="ARBA00022475"/>
    </source>
</evidence>
<evidence type="ECO:0000256" key="7">
    <source>
        <dbReference type="ARBA" id="ARBA00023136"/>
    </source>
</evidence>
<evidence type="ECO:0000259" key="9">
    <source>
        <dbReference type="Pfam" id="PF13231"/>
    </source>
</evidence>
<feature type="transmembrane region" description="Helical" evidence="8">
    <location>
        <begin position="209"/>
        <end position="228"/>
    </location>
</feature>
<feature type="transmembrane region" description="Helical" evidence="8">
    <location>
        <begin position="268"/>
        <end position="290"/>
    </location>
</feature>
<gene>
    <name evidence="10" type="ORF">E6G99_08155</name>
</gene>
<accession>A0A537LG67</accession>
<dbReference type="PANTHER" id="PTHR33908">
    <property type="entry name" value="MANNOSYLTRANSFERASE YKCB-RELATED"/>
    <property type="match status" value="1"/>
</dbReference>
<keyword evidence="5 8" id="KW-0812">Transmembrane</keyword>
<comment type="caution">
    <text evidence="10">The sequence shown here is derived from an EMBL/GenBank/DDBJ whole genome shotgun (WGS) entry which is preliminary data.</text>
</comment>
<feature type="domain" description="Glycosyltransferase RgtA/B/C/D-like" evidence="9">
    <location>
        <begin position="65"/>
        <end position="224"/>
    </location>
</feature>
<keyword evidence="4 10" id="KW-0808">Transferase</keyword>
<feature type="transmembrane region" description="Helical" evidence="8">
    <location>
        <begin position="235"/>
        <end position="256"/>
    </location>
</feature>
<evidence type="ECO:0000256" key="6">
    <source>
        <dbReference type="ARBA" id="ARBA00022989"/>
    </source>
</evidence>
<evidence type="ECO:0000313" key="11">
    <source>
        <dbReference type="Proteomes" id="UP000318661"/>
    </source>
</evidence>
<evidence type="ECO:0000256" key="5">
    <source>
        <dbReference type="ARBA" id="ARBA00022692"/>
    </source>
</evidence>
<keyword evidence="2" id="KW-1003">Cell membrane</keyword>
<dbReference type="EMBL" id="VBAJ01000205">
    <property type="protein sequence ID" value="TMJ07000.1"/>
    <property type="molecule type" value="Genomic_DNA"/>
</dbReference>
<dbReference type="GO" id="GO:0005886">
    <property type="term" value="C:plasma membrane"/>
    <property type="evidence" value="ECO:0007669"/>
    <property type="project" value="UniProtKB-SubCell"/>
</dbReference>
<evidence type="ECO:0000256" key="8">
    <source>
        <dbReference type="SAM" id="Phobius"/>
    </source>
</evidence>
<dbReference type="Pfam" id="PF13231">
    <property type="entry name" value="PMT_2"/>
    <property type="match status" value="1"/>
</dbReference>
<name>A0A537LG67_9BACT</name>
<feature type="transmembrane region" description="Helical" evidence="8">
    <location>
        <begin position="86"/>
        <end position="104"/>
    </location>
</feature>
<feature type="transmembrane region" description="Helical" evidence="8">
    <location>
        <begin position="168"/>
        <end position="197"/>
    </location>
</feature>